<proteinExistence type="predicted"/>
<protein>
    <recommendedName>
        <fullName evidence="4">SMP-30/Gluconolactonase/LRE-like region domain-containing protein</fullName>
    </recommendedName>
</protein>
<dbReference type="InterPro" id="IPR015943">
    <property type="entry name" value="WD40/YVTN_repeat-like_dom_sf"/>
</dbReference>
<reference evidence="2 3" key="1">
    <citation type="submission" date="2018-03" db="EMBL/GenBank/DDBJ databases">
        <title>Ahniella affigens gen. nov., sp. nov., a gammaproteobacterium isolated from sandy soil near a stream.</title>
        <authorList>
            <person name="Ko Y."/>
            <person name="Kim J.-H."/>
        </authorList>
    </citation>
    <scope>NUCLEOTIDE SEQUENCE [LARGE SCALE GENOMIC DNA]</scope>
    <source>
        <strain evidence="2 3">D13</strain>
    </source>
</reference>
<reference evidence="2 3" key="2">
    <citation type="submission" date="2018-03" db="EMBL/GenBank/DDBJ databases">
        <authorList>
            <person name="Keele B.F."/>
        </authorList>
    </citation>
    <scope>NUCLEOTIDE SEQUENCE [LARGE SCALE GENOMIC DNA]</scope>
    <source>
        <strain evidence="2 3">D13</strain>
    </source>
</reference>
<evidence type="ECO:0008006" key="4">
    <source>
        <dbReference type="Google" id="ProtNLM"/>
    </source>
</evidence>
<dbReference type="Gene3D" id="2.130.10.10">
    <property type="entry name" value="YVTN repeat-like/Quinoprotein amine dehydrogenase"/>
    <property type="match status" value="2"/>
</dbReference>
<organism evidence="2 3">
    <name type="scientific">Ahniella affigens</name>
    <dbReference type="NCBI Taxonomy" id="2021234"/>
    <lineage>
        <taxon>Bacteria</taxon>
        <taxon>Pseudomonadati</taxon>
        <taxon>Pseudomonadota</taxon>
        <taxon>Gammaproteobacteria</taxon>
        <taxon>Lysobacterales</taxon>
        <taxon>Rhodanobacteraceae</taxon>
        <taxon>Ahniella</taxon>
    </lineage>
</organism>
<dbReference type="InterPro" id="IPR051344">
    <property type="entry name" value="Vgb"/>
</dbReference>
<dbReference type="KEGG" id="xba:C7S18_04640"/>
<dbReference type="Proteomes" id="UP000241074">
    <property type="component" value="Chromosome"/>
</dbReference>
<dbReference type="RefSeq" id="WP_106890457.1">
    <property type="nucleotide sequence ID" value="NZ_CP027860.1"/>
</dbReference>
<dbReference type="PANTHER" id="PTHR40274">
    <property type="entry name" value="VIRGINIAMYCIN B LYASE"/>
    <property type="match status" value="1"/>
</dbReference>
<dbReference type="EMBL" id="CP027860">
    <property type="protein sequence ID" value="AVP96529.1"/>
    <property type="molecule type" value="Genomic_DNA"/>
</dbReference>
<sequence>MLSRILLLLTLFMTLSTVASAQCTPSRALVSGYFNNNVLVYDACAGTLIGPLDTANRISGPQTITLGPDRLLYVVSENNGRILRYDPSSLAFVDTFLDLGTSFRPISIAFDANDDLYVAGFDADSVRLYDGETGALKATPIAARAGGLDGPEVGMTIGPDGRLYVPSYYTNSVLRYDPQTGAVTTFIAANAGGLRRPRGLVFESNGNVLVASEAGNQVLRFSTTGASLGEFAAVTGPAGMKRTTDGRLLVTSGSSVRVFNLTSGVSQGVLFQPENSGGLSGATNVEFSPALVDVSQIGSQYWIVGSGQANGRVLDLEMVSATGTMFGDAFNAEDVNLKRWGRMRVTFTSCTTAELTWDSTGDDSARFGAGGYYLELLTGSTLNVACIQQGFDNVTGYDFMNGAWFGDEARNQEDRDGEGLMITVTPTGIALLTMFTYRPPMY</sequence>
<keyword evidence="3" id="KW-1185">Reference proteome</keyword>
<dbReference type="PANTHER" id="PTHR40274:SF3">
    <property type="entry name" value="VIRGINIAMYCIN B LYASE"/>
    <property type="match status" value="1"/>
</dbReference>
<accession>A0A2P1PNW1</accession>
<dbReference type="OrthoDB" id="2806980at2"/>
<dbReference type="CDD" id="cd05819">
    <property type="entry name" value="NHL"/>
    <property type="match status" value="1"/>
</dbReference>
<dbReference type="AlphaFoldDB" id="A0A2P1PNW1"/>
<gene>
    <name evidence="2" type="ORF">C7S18_04640</name>
</gene>
<evidence type="ECO:0000313" key="2">
    <source>
        <dbReference type="EMBL" id="AVP96529.1"/>
    </source>
</evidence>
<evidence type="ECO:0000256" key="1">
    <source>
        <dbReference type="SAM" id="SignalP"/>
    </source>
</evidence>
<name>A0A2P1PNW1_9GAMM</name>
<keyword evidence="1" id="KW-0732">Signal</keyword>
<dbReference type="SUPFAM" id="SSF63829">
    <property type="entry name" value="Calcium-dependent phosphotriesterase"/>
    <property type="match status" value="1"/>
</dbReference>
<feature type="signal peptide" evidence="1">
    <location>
        <begin position="1"/>
        <end position="21"/>
    </location>
</feature>
<evidence type="ECO:0000313" key="3">
    <source>
        <dbReference type="Proteomes" id="UP000241074"/>
    </source>
</evidence>
<feature type="chain" id="PRO_5015144213" description="SMP-30/Gluconolactonase/LRE-like region domain-containing protein" evidence="1">
    <location>
        <begin position="22"/>
        <end position="442"/>
    </location>
</feature>